<feature type="binding site" evidence="8">
    <location>
        <position position="9"/>
    </location>
    <ligand>
        <name>Fe cation</name>
        <dbReference type="ChEBI" id="CHEBI:24875"/>
    </ligand>
</feature>
<dbReference type="GO" id="GO:0005506">
    <property type="term" value="F:iron ion binding"/>
    <property type="evidence" value="ECO:0007669"/>
    <property type="project" value="InterPro"/>
</dbReference>
<accession>A0A089ZHM3</accession>
<dbReference type="InterPro" id="IPR050526">
    <property type="entry name" value="Rubredoxin_ET"/>
</dbReference>
<keyword evidence="4 7" id="KW-0479">Metal-binding</keyword>
<evidence type="ECO:0000256" key="8">
    <source>
        <dbReference type="PIRSR" id="PIRSR000071-1"/>
    </source>
</evidence>
<reference evidence="10 11" key="1">
    <citation type="submission" date="2013-12" db="EMBL/GenBank/DDBJ databases">
        <title>The complete genome sequence of Methanobacterium sp. BRM9.</title>
        <authorList>
            <consortium name="Pastoral Greenhouse Gas Research Consortium"/>
            <person name="Kelly W.J."/>
            <person name="Leahy S.C."/>
            <person name="Perry R."/>
            <person name="Li D."/>
            <person name="Altermann E."/>
            <person name="Lambie S.C."/>
            <person name="Attwood G.T."/>
        </authorList>
    </citation>
    <scope>NUCLEOTIDE SEQUENCE [LARGE SCALE GENOMIC DNA]</scope>
    <source>
        <strain evidence="10 11">BRM9</strain>
    </source>
</reference>
<dbReference type="KEGG" id="mfc:BRM9_1082"/>
<evidence type="ECO:0000256" key="1">
    <source>
        <dbReference type="ARBA" id="ARBA00002360"/>
    </source>
</evidence>
<keyword evidence="6 7" id="KW-0408">Iron</keyword>
<dbReference type="PROSITE" id="PS50903">
    <property type="entry name" value="RUBREDOXIN_LIKE"/>
    <property type="match status" value="1"/>
</dbReference>
<keyword evidence="3 7" id="KW-0813">Transport</keyword>
<dbReference type="GO" id="GO:0009055">
    <property type="term" value="F:electron transfer activity"/>
    <property type="evidence" value="ECO:0007669"/>
    <property type="project" value="InterPro"/>
</dbReference>
<comment type="similarity">
    <text evidence="2 7">Belongs to the rubredoxin family.</text>
</comment>
<evidence type="ECO:0000256" key="5">
    <source>
        <dbReference type="ARBA" id="ARBA00022982"/>
    </source>
</evidence>
<dbReference type="STRING" id="2162.BRM9_1082"/>
<keyword evidence="5 7" id="KW-0249">Electron transport</keyword>
<dbReference type="PRINTS" id="PR00163">
    <property type="entry name" value="RUBREDOXIN"/>
</dbReference>
<name>A0A089ZHM3_METFO</name>
<dbReference type="Proteomes" id="UP000029661">
    <property type="component" value="Chromosome"/>
</dbReference>
<dbReference type="PANTHER" id="PTHR47627:SF1">
    <property type="entry name" value="RUBREDOXIN-1-RELATED"/>
    <property type="match status" value="1"/>
</dbReference>
<evidence type="ECO:0000256" key="4">
    <source>
        <dbReference type="ARBA" id="ARBA00022723"/>
    </source>
</evidence>
<comment type="cofactor">
    <cofactor evidence="7 8">
        <name>Fe(3+)</name>
        <dbReference type="ChEBI" id="CHEBI:29034"/>
    </cofactor>
    <text evidence="7 8">Binds 1 Fe(3+) ion per subunit.</text>
</comment>
<dbReference type="CDD" id="cd00730">
    <property type="entry name" value="rubredoxin"/>
    <property type="match status" value="1"/>
</dbReference>
<dbReference type="NCBIfam" id="NF045768">
    <property type="entry name" value="RubredRD"/>
    <property type="match status" value="1"/>
</dbReference>
<dbReference type="Gene3D" id="2.20.28.10">
    <property type="match status" value="1"/>
</dbReference>
<dbReference type="InterPro" id="IPR024922">
    <property type="entry name" value="Rubredoxin"/>
</dbReference>
<organism evidence="10 11">
    <name type="scientific">Methanobacterium formicicum</name>
    <dbReference type="NCBI Taxonomy" id="2162"/>
    <lineage>
        <taxon>Archaea</taxon>
        <taxon>Methanobacteriati</taxon>
        <taxon>Methanobacteriota</taxon>
        <taxon>Methanomada group</taxon>
        <taxon>Methanobacteria</taxon>
        <taxon>Methanobacteriales</taxon>
        <taxon>Methanobacteriaceae</taxon>
        <taxon>Methanobacterium</taxon>
    </lineage>
</organism>
<dbReference type="FunFam" id="2.20.28.10:FF:000001">
    <property type="entry name" value="Rubredoxin"/>
    <property type="match status" value="1"/>
</dbReference>
<dbReference type="GeneID" id="24792238"/>
<dbReference type="SUPFAM" id="SSF57802">
    <property type="entry name" value="Rubredoxin-like"/>
    <property type="match status" value="1"/>
</dbReference>
<proteinExistence type="inferred from homology"/>
<evidence type="ECO:0000256" key="6">
    <source>
        <dbReference type="ARBA" id="ARBA00023004"/>
    </source>
</evidence>
<feature type="domain" description="Rubredoxin-like" evidence="9">
    <location>
        <begin position="1"/>
        <end position="52"/>
    </location>
</feature>
<dbReference type="PIRSF" id="PIRSF000071">
    <property type="entry name" value="Rubredoxin"/>
    <property type="match status" value="1"/>
</dbReference>
<dbReference type="OrthoDB" id="371635at2157"/>
<evidence type="ECO:0000256" key="2">
    <source>
        <dbReference type="ARBA" id="ARBA00005337"/>
    </source>
</evidence>
<evidence type="ECO:0000259" key="9">
    <source>
        <dbReference type="PROSITE" id="PS50903"/>
    </source>
</evidence>
<sequence length="53" mass="5904">MQKYLCKPCGYIYDPEQGDDMSGIEPGIAFEDLPDDWVCPMCGAGKDLFEPVD</sequence>
<evidence type="ECO:0000313" key="11">
    <source>
        <dbReference type="Proteomes" id="UP000029661"/>
    </source>
</evidence>
<protein>
    <recommendedName>
        <fullName evidence="7">Rubredoxin</fullName>
    </recommendedName>
</protein>
<comment type="function">
    <text evidence="1 7">Rubredoxin is a small nonheme, iron protein lacking acid-labile sulfide. Its single Fe, chelated to 4 Cys, functions as an electron acceptor and may also stabilize the conformation of the molecule.</text>
</comment>
<feature type="binding site" evidence="8">
    <location>
        <position position="39"/>
    </location>
    <ligand>
        <name>Fe cation</name>
        <dbReference type="ChEBI" id="CHEBI:24875"/>
    </ligand>
</feature>
<dbReference type="PROSITE" id="PS00202">
    <property type="entry name" value="RUBREDOXIN"/>
    <property type="match status" value="1"/>
</dbReference>
<gene>
    <name evidence="10" type="ORF">BRM9_1082</name>
</gene>
<dbReference type="InterPro" id="IPR024935">
    <property type="entry name" value="Rubredoxin_dom"/>
</dbReference>
<evidence type="ECO:0000313" key="10">
    <source>
        <dbReference type="EMBL" id="AIS31898.1"/>
    </source>
</evidence>
<dbReference type="AlphaFoldDB" id="A0A089ZHM3"/>
<dbReference type="PANTHER" id="PTHR47627">
    <property type="entry name" value="RUBREDOXIN"/>
    <property type="match status" value="1"/>
</dbReference>
<feature type="binding site" evidence="8">
    <location>
        <position position="42"/>
    </location>
    <ligand>
        <name>Fe cation</name>
        <dbReference type="ChEBI" id="CHEBI:24875"/>
    </ligand>
</feature>
<dbReference type="InterPro" id="IPR024934">
    <property type="entry name" value="Rubredoxin-like_dom"/>
</dbReference>
<dbReference type="EMBL" id="CP006933">
    <property type="protein sequence ID" value="AIS31898.1"/>
    <property type="molecule type" value="Genomic_DNA"/>
</dbReference>
<dbReference type="Pfam" id="PF00301">
    <property type="entry name" value="Rubredoxin"/>
    <property type="match status" value="1"/>
</dbReference>
<dbReference type="InterPro" id="IPR018527">
    <property type="entry name" value="Rubredoxin_Fe_BS"/>
</dbReference>
<feature type="binding site" evidence="8">
    <location>
        <position position="6"/>
    </location>
    <ligand>
        <name>Fe cation</name>
        <dbReference type="ChEBI" id="CHEBI:24875"/>
    </ligand>
</feature>
<dbReference type="RefSeq" id="WP_048085962.1">
    <property type="nucleotide sequence ID" value="NZ_CP006933.1"/>
</dbReference>
<dbReference type="GO" id="GO:0043448">
    <property type="term" value="P:alkane catabolic process"/>
    <property type="evidence" value="ECO:0007669"/>
    <property type="project" value="TreeGrafter"/>
</dbReference>
<evidence type="ECO:0000256" key="7">
    <source>
        <dbReference type="PIRNR" id="PIRNR000071"/>
    </source>
</evidence>
<evidence type="ECO:0000256" key="3">
    <source>
        <dbReference type="ARBA" id="ARBA00022448"/>
    </source>
</evidence>